<gene>
    <name evidence="4" type="ORF">CAG99_27175</name>
</gene>
<dbReference type="InterPro" id="IPR002563">
    <property type="entry name" value="Flavin_Rdtase-like_dom"/>
</dbReference>
<name>A0A1W7D4J0_9ACTN</name>
<evidence type="ECO:0000259" key="3">
    <source>
        <dbReference type="SMART" id="SM00903"/>
    </source>
</evidence>
<dbReference type="RefSeq" id="WP_086161856.1">
    <property type="nucleotide sequence ID" value="NZ_CP021121.1"/>
</dbReference>
<accession>A0A1W7D4J0</accession>
<dbReference type="InterPro" id="IPR012349">
    <property type="entry name" value="Split_barrel_FMN-bd"/>
</dbReference>
<dbReference type="PANTHER" id="PTHR30466">
    <property type="entry name" value="FLAVIN REDUCTASE"/>
    <property type="match status" value="1"/>
</dbReference>
<dbReference type="EMBL" id="CP021121">
    <property type="protein sequence ID" value="ARQ72023.1"/>
    <property type="molecule type" value="Genomic_DNA"/>
</dbReference>
<protein>
    <recommendedName>
        <fullName evidence="3">Flavin reductase like domain-containing protein</fullName>
    </recommendedName>
</protein>
<dbReference type="AlphaFoldDB" id="A0A1W7D4J0"/>
<dbReference type="GO" id="GO:0010181">
    <property type="term" value="F:FMN binding"/>
    <property type="evidence" value="ECO:0007669"/>
    <property type="project" value="InterPro"/>
</dbReference>
<dbReference type="Pfam" id="PF01613">
    <property type="entry name" value="Flavin_Reduct"/>
    <property type="match status" value="1"/>
</dbReference>
<evidence type="ECO:0000313" key="4">
    <source>
        <dbReference type="EMBL" id="ARQ72023.1"/>
    </source>
</evidence>
<evidence type="ECO:0000313" key="5">
    <source>
        <dbReference type="Proteomes" id="UP000194218"/>
    </source>
</evidence>
<evidence type="ECO:0000256" key="1">
    <source>
        <dbReference type="ARBA" id="ARBA00023002"/>
    </source>
</evidence>
<dbReference type="KEGG" id="smao:CAG99_27175"/>
<dbReference type="SUPFAM" id="SSF50475">
    <property type="entry name" value="FMN-binding split barrel"/>
    <property type="match status" value="1"/>
</dbReference>
<evidence type="ECO:0000256" key="2">
    <source>
        <dbReference type="SAM" id="MobiDB-lite"/>
    </source>
</evidence>
<dbReference type="PANTHER" id="PTHR30466:SF1">
    <property type="entry name" value="FMN REDUCTASE (NADH) RUTF"/>
    <property type="match status" value="1"/>
</dbReference>
<proteinExistence type="predicted"/>
<dbReference type="InterPro" id="IPR050268">
    <property type="entry name" value="NADH-dep_flavin_reductase"/>
</dbReference>
<organism evidence="4 5">
    <name type="scientific">Streptomyces marincola</name>
    <dbReference type="NCBI Taxonomy" id="2878388"/>
    <lineage>
        <taxon>Bacteria</taxon>
        <taxon>Bacillati</taxon>
        <taxon>Actinomycetota</taxon>
        <taxon>Actinomycetes</taxon>
        <taxon>Kitasatosporales</taxon>
        <taxon>Streptomycetaceae</taxon>
        <taxon>Streptomyces</taxon>
    </lineage>
</organism>
<feature type="region of interest" description="Disordered" evidence="2">
    <location>
        <begin position="1"/>
        <end position="21"/>
    </location>
</feature>
<sequence length="196" mass="20629">MERQDDTGTGAGRPRQDAQAGAAEFRELMSRFPTGVSVVTTVDADGTPQGATCSSLSSVTLAPPTLLVCLRTDGGTLQAVRETGRFAVNLLHEDAQRAAQVFAGPCADRFAEVSWRAWRPSGLPHLHLDALACADCRVSAELPVGDHVVVVGAVTHIALSARMPLMYGMRRFLGWTVPAAPGREAVLAPLPGGDSD</sequence>
<dbReference type="SMART" id="SM00903">
    <property type="entry name" value="Flavin_Reduct"/>
    <property type="match status" value="1"/>
</dbReference>
<dbReference type="Gene3D" id="2.30.110.10">
    <property type="entry name" value="Electron Transport, Fmn-binding Protein, Chain A"/>
    <property type="match status" value="1"/>
</dbReference>
<keyword evidence="5" id="KW-1185">Reference proteome</keyword>
<dbReference type="OrthoDB" id="9792858at2"/>
<keyword evidence="1" id="KW-0560">Oxidoreductase</keyword>
<dbReference type="GO" id="GO:0042602">
    <property type="term" value="F:riboflavin reductase (NADPH) activity"/>
    <property type="evidence" value="ECO:0007669"/>
    <property type="project" value="TreeGrafter"/>
</dbReference>
<reference evidence="4 5" key="1">
    <citation type="submission" date="2017-05" db="EMBL/GenBank/DDBJ databases">
        <title>Complete genome sequence of Streptomyces sp. SCSIO 03032 revealed the diverse biosynthetic pathways for its bioactive secondary metabolites.</title>
        <authorList>
            <person name="Ma L."/>
            <person name="Zhu Y."/>
            <person name="Zhang W."/>
            <person name="Zhang G."/>
            <person name="Tian X."/>
            <person name="Zhang S."/>
            <person name="Zhang C."/>
        </authorList>
    </citation>
    <scope>NUCLEOTIDE SEQUENCE [LARGE SCALE GENOMIC DNA]</scope>
    <source>
        <strain evidence="4 5">SCSIO 03032</strain>
    </source>
</reference>
<dbReference type="Proteomes" id="UP000194218">
    <property type="component" value="Chromosome"/>
</dbReference>
<feature type="domain" description="Flavin reductase like" evidence="3">
    <location>
        <begin position="29"/>
        <end position="174"/>
    </location>
</feature>